<dbReference type="OrthoDB" id="9795501at2"/>
<evidence type="ECO:0000259" key="1">
    <source>
        <dbReference type="Pfam" id="PF01370"/>
    </source>
</evidence>
<dbReference type="EMBL" id="JPMX01000013">
    <property type="protein sequence ID" value="KGH48029.1"/>
    <property type="molecule type" value="Genomic_DNA"/>
</dbReference>
<reference evidence="2 3" key="1">
    <citation type="submission" date="2014-07" db="EMBL/GenBank/DDBJ databases">
        <title>Biosystematic studies on Modestobacter strains isolated from extreme hyper-arid desert soil and from historic building.</title>
        <authorList>
            <person name="Bukarasam K."/>
            <person name="Bull A."/>
            <person name="Girard G."/>
            <person name="van Wezel G."/>
            <person name="Goodfellow M."/>
        </authorList>
    </citation>
    <scope>NUCLEOTIDE SEQUENCE [LARGE SCALE GENOMIC DNA]</scope>
    <source>
        <strain evidence="2 3">KNN45-2b</strain>
    </source>
</reference>
<dbReference type="InterPro" id="IPR036291">
    <property type="entry name" value="NAD(P)-bd_dom_sf"/>
</dbReference>
<name>A0A098YC02_9ACTN</name>
<feature type="domain" description="NAD-dependent epimerase/dehydratase" evidence="1">
    <location>
        <begin position="3"/>
        <end position="237"/>
    </location>
</feature>
<dbReference type="AlphaFoldDB" id="A0A098YC02"/>
<comment type="caution">
    <text evidence="2">The sequence shown here is derived from an EMBL/GenBank/DDBJ whole genome shotgun (WGS) entry which is preliminary data.</text>
</comment>
<dbReference type="Pfam" id="PF01370">
    <property type="entry name" value="Epimerase"/>
    <property type="match status" value="1"/>
</dbReference>
<dbReference type="SUPFAM" id="SSF51735">
    <property type="entry name" value="NAD(P)-binding Rossmann-fold domains"/>
    <property type="match status" value="1"/>
</dbReference>
<accession>A0A098YC02</accession>
<dbReference type="InterPro" id="IPR050177">
    <property type="entry name" value="Lipid_A_modif_metabolic_enz"/>
</dbReference>
<organism evidence="2 3">
    <name type="scientific">Modestobacter caceresii</name>
    <dbReference type="NCBI Taxonomy" id="1522368"/>
    <lineage>
        <taxon>Bacteria</taxon>
        <taxon>Bacillati</taxon>
        <taxon>Actinomycetota</taxon>
        <taxon>Actinomycetes</taxon>
        <taxon>Geodermatophilales</taxon>
        <taxon>Geodermatophilaceae</taxon>
        <taxon>Modestobacter</taxon>
    </lineage>
</organism>
<dbReference type="Proteomes" id="UP000029713">
    <property type="component" value="Unassembled WGS sequence"/>
</dbReference>
<protein>
    <submittedName>
        <fullName evidence="2">Oxidoreductase</fullName>
    </submittedName>
</protein>
<evidence type="ECO:0000313" key="3">
    <source>
        <dbReference type="Proteomes" id="UP000029713"/>
    </source>
</evidence>
<dbReference type="Gene3D" id="3.40.50.720">
    <property type="entry name" value="NAD(P)-binding Rossmann-like Domain"/>
    <property type="match status" value="1"/>
</dbReference>
<dbReference type="InterPro" id="IPR001509">
    <property type="entry name" value="Epimerase_deHydtase"/>
</dbReference>
<dbReference type="RefSeq" id="WP_036333939.1">
    <property type="nucleotide sequence ID" value="NZ_JPMX01000013.1"/>
</dbReference>
<dbReference type="STRING" id="1522368.IN07_04710"/>
<proteinExistence type="predicted"/>
<sequence length="294" mass="31029">MRVLVTGGAGRLGRSVVDGLADVGHEVVSVDVTAAPLEKAAATFPADLTDLGQAYGVMARYRPDAVVHLAAIAVPFSRPESVIHATNTALAYNVLQSAIDLGVGTVVTASSPTVMGYGSPAGWTPRYLPLDEAHPARPWNAYGLSKLAAEQTMQMFAAQYGDRVRLAAFRPCFVIAPEEWAGAPTQQGHTVRERIADPRHGAVSLFNYVDARDCADFLDTLLGKAGEVPNGEVFFVGAQDALAEAPLAELLPEFSGVAPQLAAGLTGTSPAFSTGKAEQLLGWTASRSWRTELR</sequence>
<dbReference type="PANTHER" id="PTHR43245:SF55">
    <property type="entry name" value="NAD(P)-BINDING DOMAIN-CONTAINING PROTEIN"/>
    <property type="match status" value="1"/>
</dbReference>
<gene>
    <name evidence="2" type="ORF">IN07_04710</name>
</gene>
<dbReference type="PANTHER" id="PTHR43245">
    <property type="entry name" value="BIFUNCTIONAL POLYMYXIN RESISTANCE PROTEIN ARNA"/>
    <property type="match status" value="1"/>
</dbReference>
<keyword evidence="3" id="KW-1185">Reference proteome</keyword>
<evidence type="ECO:0000313" key="2">
    <source>
        <dbReference type="EMBL" id="KGH48029.1"/>
    </source>
</evidence>